<evidence type="ECO:0000313" key="2">
    <source>
        <dbReference type="EMBL" id="KAJ7765372.1"/>
    </source>
</evidence>
<keyword evidence="3" id="KW-1185">Reference proteome</keyword>
<evidence type="ECO:0000313" key="3">
    <source>
        <dbReference type="Proteomes" id="UP001215280"/>
    </source>
</evidence>
<organism evidence="2 3">
    <name type="scientific">Mycena maculata</name>
    <dbReference type="NCBI Taxonomy" id="230809"/>
    <lineage>
        <taxon>Eukaryota</taxon>
        <taxon>Fungi</taxon>
        <taxon>Dikarya</taxon>
        <taxon>Basidiomycota</taxon>
        <taxon>Agaricomycotina</taxon>
        <taxon>Agaricomycetes</taxon>
        <taxon>Agaricomycetidae</taxon>
        <taxon>Agaricales</taxon>
        <taxon>Marasmiineae</taxon>
        <taxon>Mycenaceae</taxon>
        <taxon>Mycena</taxon>
    </lineage>
</organism>
<dbReference type="AlphaFoldDB" id="A0AAD7NLD7"/>
<proteinExistence type="predicted"/>
<dbReference type="Proteomes" id="UP001215280">
    <property type="component" value="Unassembled WGS sequence"/>
</dbReference>
<comment type="caution">
    <text evidence="2">The sequence shown here is derived from an EMBL/GenBank/DDBJ whole genome shotgun (WGS) entry which is preliminary data.</text>
</comment>
<gene>
    <name evidence="2" type="ORF">DFH07DRAFT_955624</name>
</gene>
<name>A0AAD7NLD7_9AGAR</name>
<reference evidence="2" key="1">
    <citation type="submission" date="2023-03" db="EMBL/GenBank/DDBJ databases">
        <title>Massive genome expansion in bonnet fungi (Mycena s.s.) driven by repeated elements and novel gene families across ecological guilds.</title>
        <authorList>
            <consortium name="Lawrence Berkeley National Laboratory"/>
            <person name="Harder C.B."/>
            <person name="Miyauchi S."/>
            <person name="Viragh M."/>
            <person name="Kuo A."/>
            <person name="Thoen E."/>
            <person name="Andreopoulos B."/>
            <person name="Lu D."/>
            <person name="Skrede I."/>
            <person name="Drula E."/>
            <person name="Henrissat B."/>
            <person name="Morin E."/>
            <person name="Kohler A."/>
            <person name="Barry K."/>
            <person name="LaButti K."/>
            <person name="Morin E."/>
            <person name="Salamov A."/>
            <person name="Lipzen A."/>
            <person name="Mereny Z."/>
            <person name="Hegedus B."/>
            <person name="Baldrian P."/>
            <person name="Stursova M."/>
            <person name="Weitz H."/>
            <person name="Taylor A."/>
            <person name="Grigoriev I.V."/>
            <person name="Nagy L.G."/>
            <person name="Martin F."/>
            <person name="Kauserud H."/>
        </authorList>
    </citation>
    <scope>NUCLEOTIDE SEQUENCE</scope>
    <source>
        <strain evidence="2">CBHHK188m</strain>
    </source>
</reference>
<accession>A0AAD7NLD7</accession>
<protein>
    <submittedName>
        <fullName evidence="2">Uncharacterized protein</fullName>
    </submittedName>
</protein>
<feature type="region of interest" description="Disordered" evidence="1">
    <location>
        <begin position="129"/>
        <end position="155"/>
    </location>
</feature>
<evidence type="ECO:0000256" key="1">
    <source>
        <dbReference type="SAM" id="MobiDB-lite"/>
    </source>
</evidence>
<sequence length="155" mass="18204">MDDFDDLQEIWNLYVVSEWVSTQDGSKTRVKPPLKIVEQHFQHRWRTSEQKMENNTRKKFWSRFREITEWIDREMTRRHVQLDTIVAELQAMRAWDIGEPRGINSLANELARLWKEDLRPAELTSSLDIEESGGKKKCAAAVDARHPGAAKKLKT</sequence>
<dbReference type="EMBL" id="JARJLG010000035">
    <property type="protein sequence ID" value="KAJ7765372.1"/>
    <property type="molecule type" value="Genomic_DNA"/>
</dbReference>